<dbReference type="RefSeq" id="WP_102841911.1">
    <property type="nucleotide sequence ID" value="NZ_PDZR01000001.1"/>
</dbReference>
<proteinExistence type="predicted"/>
<gene>
    <name evidence="1" type="ORF">CR492_01405</name>
</gene>
<sequence length="66" mass="7196">MRIVIRSIAGEQQKMARTIENALSAIKAECRRASEKQHIQLFCLPAPKFARNAGALDGDFAPGAVE</sequence>
<evidence type="ECO:0000313" key="2">
    <source>
        <dbReference type="Proteomes" id="UP000236286"/>
    </source>
</evidence>
<comment type="caution">
    <text evidence="1">The sequence shown here is derived from an EMBL/GenBank/DDBJ whole genome shotgun (WGS) entry which is preliminary data.</text>
</comment>
<accession>A0A2J7TLF3</accession>
<name>A0A2J7TLF3_METSI</name>
<dbReference type="AlphaFoldDB" id="A0A2J7TLF3"/>
<dbReference type="Proteomes" id="UP000236286">
    <property type="component" value="Unassembled WGS sequence"/>
</dbReference>
<protein>
    <submittedName>
        <fullName evidence="1">Uncharacterized protein</fullName>
    </submittedName>
</protein>
<reference evidence="1 2" key="1">
    <citation type="submission" date="2017-10" db="EMBL/GenBank/DDBJ databases">
        <title>Genome announcement of Methylocella silvestris TVC from permafrost.</title>
        <authorList>
            <person name="Wang J."/>
            <person name="Geng K."/>
            <person name="Ul-Haque F."/>
            <person name="Crombie A.T."/>
            <person name="Street L.E."/>
            <person name="Wookey P.A."/>
            <person name="Murrell J.C."/>
            <person name="Pratscher J."/>
        </authorList>
    </citation>
    <scope>NUCLEOTIDE SEQUENCE [LARGE SCALE GENOMIC DNA]</scope>
    <source>
        <strain evidence="1 2">TVC</strain>
    </source>
</reference>
<dbReference type="OrthoDB" id="9906112at2"/>
<evidence type="ECO:0000313" key="1">
    <source>
        <dbReference type="EMBL" id="PNG27601.1"/>
    </source>
</evidence>
<dbReference type="EMBL" id="PDZR01000001">
    <property type="protein sequence ID" value="PNG27601.1"/>
    <property type="molecule type" value="Genomic_DNA"/>
</dbReference>
<organism evidence="1 2">
    <name type="scientific">Methylocella silvestris</name>
    <dbReference type="NCBI Taxonomy" id="199596"/>
    <lineage>
        <taxon>Bacteria</taxon>
        <taxon>Pseudomonadati</taxon>
        <taxon>Pseudomonadota</taxon>
        <taxon>Alphaproteobacteria</taxon>
        <taxon>Hyphomicrobiales</taxon>
        <taxon>Beijerinckiaceae</taxon>
        <taxon>Methylocella</taxon>
    </lineage>
</organism>